<evidence type="ECO:0000256" key="2">
    <source>
        <dbReference type="ARBA" id="ARBA00023004"/>
    </source>
</evidence>
<evidence type="ECO:0000256" key="1">
    <source>
        <dbReference type="ARBA" id="ARBA00022723"/>
    </source>
</evidence>
<reference evidence="4 5" key="1">
    <citation type="submission" date="2017-06" db="EMBL/GenBank/DDBJ databases">
        <title>Draft Genome Sequence of Natranaerobius trueperi halophilic, alkalithermophilic bacteria from soda lakes.</title>
        <authorList>
            <person name="Zhao B."/>
        </authorList>
    </citation>
    <scope>NUCLEOTIDE SEQUENCE [LARGE SCALE GENOMIC DNA]</scope>
    <source>
        <strain evidence="4 5">DSM 18760</strain>
    </source>
</reference>
<dbReference type="OrthoDB" id="9800692at2"/>
<evidence type="ECO:0000313" key="4">
    <source>
        <dbReference type="EMBL" id="OWZ83276.1"/>
    </source>
</evidence>
<dbReference type="CDD" id="cd02980">
    <property type="entry name" value="TRX_Fd_family"/>
    <property type="match status" value="1"/>
</dbReference>
<keyword evidence="3" id="KW-0411">Iron-sulfur</keyword>
<dbReference type="GO" id="GO:0046872">
    <property type="term" value="F:metal ion binding"/>
    <property type="evidence" value="ECO:0007669"/>
    <property type="project" value="UniProtKB-KW"/>
</dbReference>
<organism evidence="4 5">
    <name type="scientific">Natranaerobius trueperi</name>
    <dbReference type="NCBI Taxonomy" id="759412"/>
    <lineage>
        <taxon>Bacteria</taxon>
        <taxon>Bacillati</taxon>
        <taxon>Bacillota</taxon>
        <taxon>Clostridia</taxon>
        <taxon>Natranaerobiales</taxon>
        <taxon>Natranaerobiaceae</taxon>
        <taxon>Natranaerobius</taxon>
    </lineage>
</organism>
<dbReference type="Proteomes" id="UP000214588">
    <property type="component" value="Unassembled WGS sequence"/>
</dbReference>
<sequence>MSKLKSLEDLKRYREQAKETIKARKTNENLLIVGMGTCGIAAGAREVLNVFMEELNKRELSDITVTQTGCIGMCENEVLVGVKKQGEERITYGNVAPEDVPRIINDHVVNGKIVNDLVIGKPQSK</sequence>
<dbReference type="RefSeq" id="WP_089024023.1">
    <property type="nucleotide sequence ID" value="NZ_NIQC01000022.1"/>
</dbReference>
<dbReference type="SUPFAM" id="SSF52833">
    <property type="entry name" value="Thioredoxin-like"/>
    <property type="match status" value="1"/>
</dbReference>
<gene>
    <name evidence="4" type="ORF">CDO51_09460</name>
</gene>
<dbReference type="EMBL" id="NIQC01000022">
    <property type="protein sequence ID" value="OWZ83276.1"/>
    <property type="molecule type" value="Genomic_DNA"/>
</dbReference>
<proteinExistence type="predicted"/>
<keyword evidence="2" id="KW-0408">Iron</keyword>
<keyword evidence="5" id="KW-1185">Reference proteome</keyword>
<accession>A0A226BWA2</accession>
<protein>
    <submittedName>
        <fullName evidence="4">2Fe-2S ferredoxin</fullName>
    </submittedName>
</protein>
<keyword evidence="1" id="KW-0479">Metal-binding</keyword>
<dbReference type="Gene3D" id="3.40.30.10">
    <property type="entry name" value="Glutaredoxin"/>
    <property type="match status" value="1"/>
</dbReference>
<dbReference type="PANTHER" id="PTHR43578:SF3">
    <property type="entry name" value="NADH-QUINONE OXIDOREDUCTASE SUBUNIT F"/>
    <property type="match status" value="1"/>
</dbReference>
<dbReference type="GO" id="GO:0051536">
    <property type="term" value="F:iron-sulfur cluster binding"/>
    <property type="evidence" value="ECO:0007669"/>
    <property type="project" value="UniProtKB-KW"/>
</dbReference>
<dbReference type="AlphaFoldDB" id="A0A226BWA2"/>
<evidence type="ECO:0000256" key="3">
    <source>
        <dbReference type="ARBA" id="ARBA00023014"/>
    </source>
</evidence>
<evidence type="ECO:0000313" key="5">
    <source>
        <dbReference type="Proteomes" id="UP000214588"/>
    </source>
</evidence>
<name>A0A226BWA2_9FIRM</name>
<comment type="caution">
    <text evidence="4">The sequence shown here is derived from an EMBL/GenBank/DDBJ whole genome shotgun (WGS) entry which is preliminary data.</text>
</comment>
<dbReference type="InterPro" id="IPR036249">
    <property type="entry name" value="Thioredoxin-like_sf"/>
</dbReference>
<dbReference type="PANTHER" id="PTHR43578">
    <property type="entry name" value="NADH-QUINONE OXIDOREDUCTASE SUBUNIT F"/>
    <property type="match status" value="1"/>
</dbReference>